<organism evidence="2 3">
    <name type="scientific">Caenispirillum bisanense</name>
    <dbReference type="NCBI Taxonomy" id="414052"/>
    <lineage>
        <taxon>Bacteria</taxon>
        <taxon>Pseudomonadati</taxon>
        <taxon>Pseudomonadota</taxon>
        <taxon>Alphaproteobacteria</taxon>
        <taxon>Rhodospirillales</taxon>
        <taxon>Novispirillaceae</taxon>
        <taxon>Caenispirillum</taxon>
    </lineage>
</organism>
<dbReference type="PANTHER" id="PTHR30212:SF2">
    <property type="entry name" value="PROTEIN YIIM"/>
    <property type="match status" value="1"/>
</dbReference>
<dbReference type="InterPro" id="IPR005302">
    <property type="entry name" value="MoCF_Sase_C"/>
</dbReference>
<dbReference type="SUPFAM" id="SSF50800">
    <property type="entry name" value="PK beta-barrel domain-like"/>
    <property type="match status" value="1"/>
</dbReference>
<dbReference type="InterPro" id="IPR005163">
    <property type="entry name" value="Tri_helical_YiiM-like"/>
</dbReference>
<evidence type="ECO:0000259" key="1">
    <source>
        <dbReference type="PROSITE" id="PS51340"/>
    </source>
</evidence>
<accession>A0A286GPS6</accession>
<dbReference type="OrthoDB" id="9786134at2"/>
<feature type="domain" description="MOSC" evidence="1">
    <location>
        <begin position="30"/>
        <end position="169"/>
    </location>
</feature>
<dbReference type="GO" id="GO:0003824">
    <property type="term" value="F:catalytic activity"/>
    <property type="evidence" value="ECO:0007669"/>
    <property type="project" value="InterPro"/>
</dbReference>
<dbReference type="GO" id="GO:0030151">
    <property type="term" value="F:molybdenum ion binding"/>
    <property type="evidence" value="ECO:0007669"/>
    <property type="project" value="InterPro"/>
</dbReference>
<dbReference type="Pfam" id="PF03475">
    <property type="entry name" value="YiiM_3-alpha"/>
    <property type="match status" value="1"/>
</dbReference>
<dbReference type="Proteomes" id="UP000219621">
    <property type="component" value="Unassembled WGS sequence"/>
</dbReference>
<dbReference type="AlphaFoldDB" id="A0A286GPS6"/>
<reference evidence="2 3" key="1">
    <citation type="submission" date="2017-09" db="EMBL/GenBank/DDBJ databases">
        <authorList>
            <person name="Ehlers B."/>
            <person name="Leendertz F.H."/>
        </authorList>
    </citation>
    <scope>NUCLEOTIDE SEQUENCE [LARGE SCALE GENOMIC DNA]</scope>
    <source>
        <strain evidence="2 3">USBA 140</strain>
    </source>
</reference>
<dbReference type="InterPro" id="IPR011037">
    <property type="entry name" value="Pyrv_Knase-like_insert_dom_sf"/>
</dbReference>
<dbReference type="RefSeq" id="WP_097280059.1">
    <property type="nucleotide sequence ID" value="NZ_OCNJ01000006.1"/>
</dbReference>
<name>A0A286GPS6_9PROT</name>
<dbReference type="PROSITE" id="PS51340">
    <property type="entry name" value="MOSC"/>
    <property type="match status" value="1"/>
</dbReference>
<dbReference type="EMBL" id="OCNJ01000006">
    <property type="protein sequence ID" value="SOD97186.1"/>
    <property type="molecule type" value="Genomic_DNA"/>
</dbReference>
<dbReference type="Pfam" id="PF03473">
    <property type="entry name" value="MOSC"/>
    <property type="match status" value="1"/>
</dbReference>
<keyword evidence="3" id="KW-1185">Reference proteome</keyword>
<proteinExistence type="predicted"/>
<dbReference type="PANTHER" id="PTHR30212">
    <property type="entry name" value="PROTEIN YIIM"/>
    <property type="match status" value="1"/>
</dbReference>
<sequence>MIDIRIDGVLTGTPRAFGPDGRTSTIASRYPASGPVAVGPDGFAGDAVADTRNHGGADKAVHHYPRDHYTAWVADLQPGAPTILGEVGAFGENISTSGITEEDVCIGDCFRAGSALVQVSQARQPCWKLNVRFATPDMAKRVQTTGRTGWYYRVLDPGEIGLGDRLVLESRPQPEWSLARILHVLYHDTLNRDALAAIAGIPELADGWRRLAARRLETMKVEDWSARLQSA</sequence>
<dbReference type="Gene3D" id="2.40.33.20">
    <property type="entry name" value="PK beta-barrel domain-like"/>
    <property type="match status" value="1"/>
</dbReference>
<dbReference type="InterPro" id="IPR052353">
    <property type="entry name" value="Benzoxazolinone_Detox_Enz"/>
</dbReference>
<evidence type="ECO:0000313" key="3">
    <source>
        <dbReference type="Proteomes" id="UP000219621"/>
    </source>
</evidence>
<protein>
    <submittedName>
        <fullName evidence="2">MOSC domain-containing protein YiiM</fullName>
    </submittedName>
</protein>
<dbReference type="GO" id="GO:0030170">
    <property type="term" value="F:pyridoxal phosphate binding"/>
    <property type="evidence" value="ECO:0007669"/>
    <property type="project" value="InterPro"/>
</dbReference>
<gene>
    <name evidence="2" type="ORF">SAMN05421508_106310</name>
</gene>
<evidence type="ECO:0000313" key="2">
    <source>
        <dbReference type="EMBL" id="SOD97186.1"/>
    </source>
</evidence>